<proteinExistence type="predicted"/>
<evidence type="ECO:0000313" key="3">
    <source>
        <dbReference type="EMBL" id="GAA4363599.1"/>
    </source>
</evidence>
<reference evidence="4" key="1">
    <citation type="journal article" date="2019" name="Int. J. Syst. Evol. Microbiol.">
        <title>The Global Catalogue of Microorganisms (GCM) 10K type strain sequencing project: providing services to taxonomists for standard genome sequencing and annotation.</title>
        <authorList>
            <consortium name="The Broad Institute Genomics Platform"/>
            <consortium name="The Broad Institute Genome Sequencing Center for Infectious Disease"/>
            <person name="Wu L."/>
            <person name="Ma J."/>
        </authorList>
    </citation>
    <scope>NUCLEOTIDE SEQUENCE [LARGE SCALE GENOMIC DNA]</scope>
    <source>
        <strain evidence="4">JCM 17728</strain>
    </source>
</reference>
<feature type="transmembrane region" description="Helical" evidence="2">
    <location>
        <begin position="71"/>
        <end position="89"/>
    </location>
</feature>
<keyword evidence="2" id="KW-0472">Membrane</keyword>
<keyword evidence="2" id="KW-1133">Transmembrane helix</keyword>
<evidence type="ECO:0000313" key="4">
    <source>
        <dbReference type="Proteomes" id="UP001501011"/>
    </source>
</evidence>
<name>A0ABP8IMQ4_9GAMM</name>
<feature type="region of interest" description="Disordered" evidence="1">
    <location>
        <begin position="32"/>
        <end position="51"/>
    </location>
</feature>
<protein>
    <submittedName>
        <fullName evidence="3">Uncharacterized protein</fullName>
    </submittedName>
</protein>
<evidence type="ECO:0000256" key="2">
    <source>
        <dbReference type="SAM" id="Phobius"/>
    </source>
</evidence>
<comment type="caution">
    <text evidence="3">The sequence shown here is derived from an EMBL/GenBank/DDBJ whole genome shotgun (WGS) entry which is preliminary data.</text>
</comment>
<keyword evidence="2" id="KW-0812">Transmembrane</keyword>
<sequence>MVKHDSPSSRKSSNNADIERIKEVEESLLDSALSEEESEQLGAELPDLPYDDEPVNLDYDNEPVVERKGSGRWGIVVVIVVLAAALLFFDEIKRSVTQLF</sequence>
<dbReference type="EMBL" id="BAABFV010000002">
    <property type="protein sequence ID" value="GAA4363599.1"/>
    <property type="molecule type" value="Genomic_DNA"/>
</dbReference>
<accession>A0ABP8IMQ4</accession>
<dbReference type="Proteomes" id="UP001501011">
    <property type="component" value="Unassembled WGS sequence"/>
</dbReference>
<organism evidence="3 4">
    <name type="scientific">Kangiella marina</name>
    <dbReference type="NCBI Taxonomy" id="1079178"/>
    <lineage>
        <taxon>Bacteria</taxon>
        <taxon>Pseudomonadati</taxon>
        <taxon>Pseudomonadota</taxon>
        <taxon>Gammaproteobacteria</taxon>
        <taxon>Kangiellales</taxon>
        <taxon>Kangiellaceae</taxon>
        <taxon>Kangiella</taxon>
    </lineage>
</organism>
<keyword evidence="4" id="KW-1185">Reference proteome</keyword>
<gene>
    <name evidence="3" type="ORF">GCM10023151_18890</name>
</gene>
<dbReference type="RefSeq" id="WP_345292974.1">
    <property type="nucleotide sequence ID" value="NZ_BAABFV010000002.1"/>
</dbReference>
<evidence type="ECO:0000256" key="1">
    <source>
        <dbReference type="SAM" id="MobiDB-lite"/>
    </source>
</evidence>